<dbReference type="Gene3D" id="3.90.25.10">
    <property type="entry name" value="UDP-galactose 4-epimerase, domain 1"/>
    <property type="match status" value="1"/>
</dbReference>
<dbReference type="Pfam" id="PF05368">
    <property type="entry name" value="NmrA"/>
    <property type="match status" value="1"/>
</dbReference>
<dbReference type="AlphaFoldDB" id="A0A6A6DT73"/>
<reference evidence="5" key="1">
    <citation type="journal article" date="2020" name="Stud. Mycol.">
        <title>101 Dothideomycetes genomes: a test case for predicting lifestyles and emergence of pathogens.</title>
        <authorList>
            <person name="Haridas S."/>
            <person name="Albert R."/>
            <person name="Binder M."/>
            <person name="Bloem J."/>
            <person name="Labutti K."/>
            <person name="Salamov A."/>
            <person name="Andreopoulos B."/>
            <person name="Baker S."/>
            <person name="Barry K."/>
            <person name="Bills G."/>
            <person name="Bluhm B."/>
            <person name="Cannon C."/>
            <person name="Castanera R."/>
            <person name="Culley D."/>
            <person name="Daum C."/>
            <person name="Ezra D."/>
            <person name="Gonzalez J."/>
            <person name="Henrissat B."/>
            <person name="Kuo A."/>
            <person name="Liang C."/>
            <person name="Lipzen A."/>
            <person name="Lutzoni F."/>
            <person name="Magnuson J."/>
            <person name="Mondo S."/>
            <person name="Nolan M."/>
            <person name="Ohm R."/>
            <person name="Pangilinan J."/>
            <person name="Park H.-J."/>
            <person name="Ramirez L."/>
            <person name="Alfaro M."/>
            <person name="Sun H."/>
            <person name="Tritt A."/>
            <person name="Yoshinaga Y."/>
            <person name="Zwiers L.-H."/>
            <person name="Turgeon B."/>
            <person name="Goodwin S."/>
            <person name="Spatafora J."/>
            <person name="Crous P."/>
            <person name="Grigoriev I."/>
        </authorList>
    </citation>
    <scope>NUCLEOTIDE SEQUENCE</scope>
    <source>
        <strain evidence="5">CBS 207.26</strain>
    </source>
</reference>
<evidence type="ECO:0000256" key="2">
    <source>
        <dbReference type="ARBA" id="ARBA00022857"/>
    </source>
</evidence>
<dbReference type="PANTHER" id="PTHR47706:SF4">
    <property type="entry name" value="NMRA-LIKE DOMAIN-CONTAINING PROTEIN"/>
    <property type="match status" value="1"/>
</dbReference>
<organism evidence="5 6">
    <name type="scientific">Zopfia rhizophila CBS 207.26</name>
    <dbReference type="NCBI Taxonomy" id="1314779"/>
    <lineage>
        <taxon>Eukaryota</taxon>
        <taxon>Fungi</taxon>
        <taxon>Dikarya</taxon>
        <taxon>Ascomycota</taxon>
        <taxon>Pezizomycotina</taxon>
        <taxon>Dothideomycetes</taxon>
        <taxon>Dothideomycetes incertae sedis</taxon>
        <taxon>Zopfiaceae</taxon>
        <taxon>Zopfia</taxon>
    </lineage>
</organism>
<dbReference type="InterPro" id="IPR051609">
    <property type="entry name" value="NmrA/Isoflavone_reductase-like"/>
</dbReference>
<dbReference type="Gene3D" id="3.40.50.720">
    <property type="entry name" value="NAD(P)-binding Rossmann-like Domain"/>
    <property type="match status" value="1"/>
</dbReference>
<gene>
    <name evidence="5" type="ORF">K469DRAFT_638841</name>
</gene>
<keyword evidence="6" id="KW-1185">Reference proteome</keyword>
<feature type="domain" description="NmrA-like" evidence="4">
    <location>
        <begin position="5"/>
        <end position="257"/>
    </location>
</feature>
<sequence length="324" mass="36125">MATVKVAIAGASGETGRSIVNALLESSMAKFEIVNLTRPASLDKPINAEMKSRGVTIAPAELTGPQDKLIKLLSGIDVVISTILVTDRDDETRLATAAKLAGVKRFVPCAFATVAPPRGVMKLRELKEDTLDHILKIRLPYTFIDVGWWYQITLPRLPSGRIDYAIVVTPATQNLGLDGNVPNAHTDVRDIGRYVARIIADERTLNKKVFVHNEVLTHNQVYDVLERLSGEKLERNYLSEQEVTARIRKSEAVLSQNPEDIGAAMERSIYEYLLSWGIRGDNVPEYAQYLGYLDGKELYPDFEFVKFESFVKDVLDGKGKGVYR</sequence>
<keyword evidence="3" id="KW-0560">Oxidoreductase</keyword>
<dbReference type="InterPro" id="IPR008030">
    <property type="entry name" value="NmrA-like"/>
</dbReference>
<evidence type="ECO:0000256" key="3">
    <source>
        <dbReference type="ARBA" id="ARBA00023002"/>
    </source>
</evidence>
<dbReference type="GO" id="GO:0016491">
    <property type="term" value="F:oxidoreductase activity"/>
    <property type="evidence" value="ECO:0007669"/>
    <property type="project" value="UniProtKB-KW"/>
</dbReference>
<comment type="similarity">
    <text evidence="1">Belongs to the NmrA-type oxidoreductase family. Isoflavone reductase subfamily.</text>
</comment>
<dbReference type="OrthoDB" id="419598at2759"/>
<dbReference type="EMBL" id="ML994655">
    <property type="protein sequence ID" value="KAF2180876.1"/>
    <property type="molecule type" value="Genomic_DNA"/>
</dbReference>
<evidence type="ECO:0000313" key="5">
    <source>
        <dbReference type="EMBL" id="KAF2180876.1"/>
    </source>
</evidence>
<dbReference type="PANTHER" id="PTHR47706">
    <property type="entry name" value="NMRA-LIKE FAMILY PROTEIN"/>
    <property type="match status" value="1"/>
</dbReference>
<protein>
    <submittedName>
        <fullName evidence="5">NAD(P)-binding protein</fullName>
    </submittedName>
</protein>
<dbReference type="InterPro" id="IPR036291">
    <property type="entry name" value="NAD(P)-bd_dom_sf"/>
</dbReference>
<keyword evidence="2" id="KW-0521">NADP</keyword>
<dbReference type="Proteomes" id="UP000800200">
    <property type="component" value="Unassembled WGS sequence"/>
</dbReference>
<evidence type="ECO:0000313" key="6">
    <source>
        <dbReference type="Proteomes" id="UP000800200"/>
    </source>
</evidence>
<dbReference type="SUPFAM" id="SSF51735">
    <property type="entry name" value="NAD(P)-binding Rossmann-fold domains"/>
    <property type="match status" value="1"/>
</dbReference>
<evidence type="ECO:0000256" key="1">
    <source>
        <dbReference type="ARBA" id="ARBA00005725"/>
    </source>
</evidence>
<name>A0A6A6DT73_9PEZI</name>
<evidence type="ECO:0000259" key="4">
    <source>
        <dbReference type="Pfam" id="PF05368"/>
    </source>
</evidence>
<proteinExistence type="inferred from homology"/>
<accession>A0A6A6DT73</accession>